<reference evidence="1 2" key="1">
    <citation type="journal article" date="2019" name="Sci. Rep.">
        <title>A high-quality genome of Eragrostis curvula grass provides insights into Poaceae evolution and supports new strategies to enhance forage quality.</title>
        <authorList>
            <person name="Carballo J."/>
            <person name="Santos B.A.C.M."/>
            <person name="Zappacosta D."/>
            <person name="Garbus I."/>
            <person name="Selva J.P."/>
            <person name="Gallo C.A."/>
            <person name="Diaz A."/>
            <person name="Albertini E."/>
            <person name="Caccamo M."/>
            <person name="Echenique V."/>
        </authorList>
    </citation>
    <scope>NUCLEOTIDE SEQUENCE [LARGE SCALE GENOMIC DNA]</scope>
    <source>
        <strain evidence="2">cv. Victoria</strain>
        <tissue evidence="1">Leaf</tissue>
    </source>
</reference>
<dbReference type="PANTHER" id="PTHR11697">
    <property type="entry name" value="GENERAL TRANSCRIPTION FACTOR 2-RELATED ZINC FINGER PROTEIN"/>
    <property type="match status" value="1"/>
</dbReference>
<comment type="caution">
    <text evidence="1">The sequence shown here is derived from an EMBL/GenBank/DDBJ whole genome shotgun (WGS) entry which is preliminary data.</text>
</comment>
<evidence type="ECO:0000313" key="1">
    <source>
        <dbReference type="EMBL" id="TVU02029.1"/>
    </source>
</evidence>
<gene>
    <name evidence="1" type="ORF">EJB05_52493</name>
</gene>
<dbReference type="AlphaFoldDB" id="A0A5J9SSV5"/>
<organism evidence="1 2">
    <name type="scientific">Eragrostis curvula</name>
    <name type="common">weeping love grass</name>
    <dbReference type="NCBI Taxonomy" id="38414"/>
    <lineage>
        <taxon>Eukaryota</taxon>
        <taxon>Viridiplantae</taxon>
        <taxon>Streptophyta</taxon>
        <taxon>Embryophyta</taxon>
        <taxon>Tracheophyta</taxon>
        <taxon>Spermatophyta</taxon>
        <taxon>Magnoliopsida</taxon>
        <taxon>Liliopsida</taxon>
        <taxon>Poales</taxon>
        <taxon>Poaceae</taxon>
        <taxon>PACMAD clade</taxon>
        <taxon>Chloridoideae</taxon>
        <taxon>Eragrostideae</taxon>
        <taxon>Eragrostidinae</taxon>
        <taxon>Eragrostis</taxon>
    </lineage>
</organism>
<dbReference type="InterPro" id="IPR055298">
    <property type="entry name" value="AtLOH3-like"/>
</dbReference>
<sequence length="220" mass="25386">MVGKFMNTIATSCKRQEMLRVAQVEGLEQALELGEIETGLAIGDDRSQSGDAYKAQEAMKSFESFERDQDIVNAVELIYSTKSELETLRTDDGLEEFLKNVTFFCMKHKIEVVNMDDGYMLVVRSKKFFPNVKNHHRFKVEMFLSIINRQLQELNDRFDEVNTELLICILNTLLALYVEMSGSKSGEDCSAIYKLCWLKQISISLIDLSISYLNWHYSFQ</sequence>
<accession>A0A5J9SSV5</accession>
<dbReference type="PANTHER" id="PTHR11697:SF230">
    <property type="entry name" value="ZINC FINGER, MYM DOMAIN CONTAINING 1"/>
    <property type="match status" value="1"/>
</dbReference>
<feature type="non-terminal residue" evidence="1">
    <location>
        <position position="1"/>
    </location>
</feature>
<dbReference type="Proteomes" id="UP000324897">
    <property type="component" value="Unassembled WGS sequence"/>
</dbReference>
<name>A0A5J9SSV5_9POAL</name>
<dbReference type="Gramene" id="TVU02029">
    <property type="protein sequence ID" value="TVU02029"/>
    <property type="gene ID" value="EJB05_52493"/>
</dbReference>
<dbReference type="EMBL" id="RWGY01000362">
    <property type="protein sequence ID" value="TVU02029.1"/>
    <property type="molecule type" value="Genomic_DNA"/>
</dbReference>
<keyword evidence="2" id="KW-1185">Reference proteome</keyword>
<protein>
    <submittedName>
        <fullName evidence="1">Uncharacterized protein</fullName>
    </submittedName>
</protein>
<evidence type="ECO:0000313" key="2">
    <source>
        <dbReference type="Proteomes" id="UP000324897"/>
    </source>
</evidence>
<dbReference type="OrthoDB" id="678367at2759"/>
<proteinExistence type="predicted"/>